<dbReference type="PANTHER" id="PTHR33116:SF78">
    <property type="entry name" value="OS12G0587133 PROTEIN"/>
    <property type="match status" value="1"/>
</dbReference>
<protein>
    <submittedName>
        <fullName evidence="1">Uncharacterized protein</fullName>
    </submittedName>
</protein>
<dbReference type="AlphaFoldDB" id="A0A8T0UN62"/>
<sequence length="206" mass="22627">MHVPESKLRRLMKVLQCKQDTFPQVYLGLPLSNVKLNLQAFAPLIAKVDRQLSGWKALLLNHAGRLVLINSVLDGVPAHLKSALLLPAGTIEALDKRRRAFLWSGQATATGAQCLVAWDKVCLPKQDGGLGVKQISVQNACLLLKLLHRLHHPGDSSWAAWVRQRVDLHTLQGEVEGAHWDGLRTLLPAYLQLTSVSVKCGATTAF</sequence>
<evidence type="ECO:0000313" key="2">
    <source>
        <dbReference type="Proteomes" id="UP000823388"/>
    </source>
</evidence>
<dbReference type="Proteomes" id="UP000823388">
    <property type="component" value="Chromosome 3N"/>
</dbReference>
<keyword evidence="2" id="KW-1185">Reference proteome</keyword>
<evidence type="ECO:0000313" key="1">
    <source>
        <dbReference type="EMBL" id="KAG2622314.1"/>
    </source>
</evidence>
<comment type="caution">
    <text evidence="1">The sequence shown here is derived from an EMBL/GenBank/DDBJ whole genome shotgun (WGS) entry which is preliminary data.</text>
</comment>
<dbReference type="PANTHER" id="PTHR33116">
    <property type="entry name" value="REVERSE TRANSCRIPTASE ZINC-BINDING DOMAIN-CONTAINING PROTEIN-RELATED-RELATED"/>
    <property type="match status" value="1"/>
</dbReference>
<dbReference type="EMBL" id="CM029042">
    <property type="protein sequence ID" value="KAG2622314.1"/>
    <property type="molecule type" value="Genomic_DNA"/>
</dbReference>
<organism evidence="1 2">
    <name type="scientific">Panicum virgatum</name>
    <name type="common">Blackwell switchgrass</name>
    <dbReference type="NCBI Taxonomy" id="38727"/>
    <lineage>
        <taxon>Eukaryota</taxon>
        <taxon>Viridiplantae</taxon>
        <taxon>Streptophyta</taxon>
        <taxon>Embryophyta</taxon>
        <taxon>Tracheophyta</taxon>
        <taxon>Spermatophyta</taxon>
        <taxon>Magnoliopsida</taxon>
        <taxon>Liliopsida</taxon>
        <taxon>Poales</taxon>
        <taxon>Poaceae</taxon>
        <taxon>PACMAD clade</taxon>
        <taxon>Panicoideae</taxon>
        <taxon>Panicodae</taxon>
        <taxon>Paniceae</taxon>
        <taxon>Panicinae</taxon>
        <taxon>Panicum</taxon>
        <taxon>Panicum sect. Hiantes</taxon>
    </lineage>
</organism>
<reference evidence="1" key="1">
    <citation type="submission" date="2020-05" db="EMBL/GenBank/DDBJ databases">
        <title>WGS assembly of Panicum virgatum.</title>
        <authorList>
            <person name="Lovell J.T."/>
            <person name="Jenkins J."/>
            <person name="Shu S."/>
            <person name="Juenger T.E."/>
            <person name="Schmutz J."/>
        </authorList>
    </citation>
    <scope>NUCLEOTIDE SEQUENCE</scope>
    <source>
        <strain evidence="1">AP13</strain>
    </source>
</reference>
<proteinExistence type="predicted"/>
<gene>
    <name evidence="1" type="ORF">PVAP13_3NG271125</name>
</gene>
<name>A0A8T0UN62_PANVG</name>
<accession>A0A8T0UN62</accession>